<feature type="transmembrane region" description="Helical" evidence="1">
    <location>
        <begin position="339"/>
        <end position="359"/>
    </location>
</feature>
<keyword evidence="3" id="KW-1185">Reference proteome</keyword>
<name>A0A0F0L0E6_9MICO</name>
<proteinExistence type="predicted"/>
<dbReference type="EMBL" id="JYIT01000063">
    <property type="protein sequence ID" value="KJL26627.1"/>
    <property type="molecule type" value="Genomic_DNA"/>
</dbReference>
<keyword evidence="1" id="KW-0472">Membrane</keyword>
<feature type="transmembrane region" description="Helical" evidence="1">
    <location>
        <begin position="291"/>
        <end position="319"/>
    </location>
</feature>
<dbReference type="AlphaFoldDB" id="A0A0F0L0E6"/>
<evidence type="ECO:0008006" key="4">
    <source>
        <dbReference type="Google" id="ProtNLM"/>
    </source>
</evidence>
<comment type="caution">
    <text evidence="2">The sequence shown here is derived from an EMBL/GenBank/DDBJ whole genome shotgun (WGS) entry which is preliminary data.</text>
</comment>
<dbReference type="Proteomes" id="UP000033448">
    <property type="component" value="Unassembled WGS sequence"/>
</dbReference>
<sequence length="465" mass="49488">MAQPTADQLAAELDELKAVNAELVRALEEERAPARGGRGDREVPRRTRTGGWGRTLLSASLIVIGALLAPVAVVSTWAHHQLTDTDYFVSTFAPLAHEPAVQDLVADEAVTAIESHIDIDRIADDLFAGLGNLDLTPRARGALQLLQAPVVSGLKDLIRKTIDGFVRSDAFAAIWKDALEVTHRQLLSTASGQQGAAITIGQNQRIQLELGPIIDAVKEELVKDGVPLADRIPAISRSIVLAEDTSIGIYLTIYQIVIAIGIWLPWAMLIMLAAGVLVARRRALALAGASGAVLLLMLLAGNGISIGTNLFALAVAASIPHDAAVVLYTGVLQYVTDMLIALGSVAAATLAITLVAGPWPWARRLRGHVLAAIAAIRRRAEQHGITTGTVGERLYRWRGRLRLAIGTACAASILLIRPITPGIALWTAVLGMGAVIVLELLSRPTTRATAIDTITERPEAKETRT</sequence>
<evidence type="ECO:0000256" key="1">
    <source>
        <dbReference type="SAM" id="Phobius"/>
    </source>
</evidence>
<evidence type="ECO:0000313" key="2">
    <source>
        <dbReference type="EMBL" id="KJL26627.1"/>
    </source>
</evidence>
<accession>A0A0F0L0E6</accession>
<evidence type="ECO:0000313" key="3">
    <source>
        <dbReference type="Proteomes" id="UP000033448"/>
    </source>
</evidence>
<dbReference type="OrthoDB" id="4350291at2"/>
<dbReference type="RefSeq" id="WP_052674191.1">
    <property type="nucleotide sequence ID" value="NZ_JYIT01000063.1"/>
</dbReference>
<dbReference type="PATRIC" id="fig|582680.7.peg.995"/>
<keyword evidence="1" id="KW-1133">Transmembrane helix</keyword>
<feature type="transmembrane region" description="Helical" evidence="1">
    <location>
        <begin position="253"/>
        <end position="279"/>
    </location>
</feature>
<organism evidence="2 3">
    <name type="scientific">Microbacterium azadirachtae</name>
    <dbReference type="NCBI Taxonomy" id="582680"/>
    <lineage>
        <taxon>Bacteria</taxon>
        <taxon>Bacillati</taxon>
        <taxon>Actinomycetota</taxon>
        <taxon>Actinomycetes</taxon>
        <taxon>Micrococcales</taxon>
        <taxon>Microbacteriaceae</taxon>
        <taxon>Microbacterium</taxon>
    </lineage>
</organism>
<feature type="transmembrane region" description="Helical" evidence="1">
    <location>
        <begin position="423"/>
        <end position="441"/>
    </location>
</feature>
<gene>
    <name evidence="2" type="ORF">RL72_00959</name>
</gene>
<protein>
    <recommendedName>
        <fullName evidence="4">Integral membrane protein</fullName>
    </recommendedName>
</protein>
<reference evidence="2 3" key="1">
    <citation type="submission" date="2015-02" db="EMBL/GenBank/DDBJ databases">
        <title>Draft genome sequences of ten Microbacterium spp. with emphasis on heavy metal contaminated environments.</title>
        <authorList>
            <person name="Corretto E."/>
        </authorList>
    </citation>
    <scope>NUCLEOTIDE SEQUENCE [LARGE SCALE GENOMIC DNA]</scope>
    <source>
        <strain evidence="2 3">DSM 23848</strain>
    </source>
</reference>
<keyword evidence="1" id="KW-0812">Transmembrane</keyword>
<feature type="transmembrane region" description="Helical" evidence="1">
    <location>
        <begin position="55"/>
        <end position="78"/>
    </location>
</feature>